<proteinExistence type="inferred from homology"/>
<dbReference type="Proteomes" id="UP001589854">
    <property type="component" value="Unassembled WGS sequence"/>
</dbReference>
<dbReference type="SUPFAM" id="SSF52540">
    <property type="entry name" value="P-loop containing nucleoside triphosphate hydrolases"/>
    <property type="match status" value="1"/>
</dbReference>
<keyword evidence="9" id="KW-1185">Reference proteome</keyword>
<dbReference type="InterPro" id="IPR051316">
    <property type="entry name" value="Zinc-reg_GTPase_activator"/>
</dbReference>
<comment type="similarity">
    <text evidence="4">Belongs to the SIMIBI class G3E GTPase family. ZNG1 subfamily.</text>
</comment>
<dbReference type="Gene3D" id="3.40.50.300">
    <property type="entry name" value="P-loop containing nucleotide triphosphate hydrolases"/>
    <property type="match status" value="1"/>
</dbReference>
<dbReference type="PANTHER" id="PTHR13748">
    <property type="entry name" value="COBW-RELATED"/>
    <property type="match status" value="1"/>
</dbReference>
<keyword evidence="1" id="KW-0547">Nucleotide-binding</keyword>
<gene>
    <name evidence="8" type="ORF">ACFFIX_21865</name>
</gene>
<dbReference type="PANTHER" id="PTHR13748:SF62">
    <property type="entry name" value="COBW DOMAIN-CONTAINING PROTEIN"/>
    <property type="match status" value="1"/>
</dbReference>
<protein>
    <submittedName>
        <fullName evidence="8">CobW family GTP-binding protein</fullName>
    </submittedName>
</protein>
<evidence type="ECO:0000256" key="4">
    <source>
        <dbReference type="ARBA" id="ARBA00034320"/>
    </source>
</evidence>
<feature type="domain" description="CobW C-terminal" evidence="7">
    <location>
        <begin position="240"/>
        <end position="319"/>
    </location>
</feature>
<name>A0ABV6GJZ0_9BACI</name>
<dbReference type="EMBL" id="JBHLVO010000028">
    <property type="protein sequence ID" value="MFC0274005.1"/>
    <property type="molecule type" value="Genomic_DNA"/>
</dbReference>
<dbReference type="SUPFAM" id="SSF90002">
    <property type="entry name" value="Hypothetical protein YjiA, C-terminal domain"/>
    <property type="match status" value="1"/>
</dbReference>
<organism evidence="8 9">
    <name type="scientific">Metabacillus herbersteinensis</name>
    <dbReference type="NCBI Taxonomy" id="283816"/>
    <lineage>
        <taxon>Bacteria</taxon>
        <taxon>Bacillati</taxon>
        <taxon>Bacillota</taxon>
        <taxon>Bacilli</taxon>
        <taxon>Bacillales</taxon>
        <taxon>Bacillaceae</taxon>
        <taxon>Metabacillus</taxon>
    </lineage>
</organism>
<keyword evidence="2" id="KW-0378">Hydrolase</keyword>
<evidence type="ECO:0000256" key="3">
    <source>
        <dbReference type="ARBA" id="ARBA00023186"/>
    </source>
</evidence>
<feature type="domain" description="CobW/HypB/UreG nucleotide-binding" evidence="6">
    <location>
        <begin position="5"/>
        <end position="183"/>
    </location>
</feature>
<dbReference type="InterPro" id="IPR011629">
    <property type="entry name" value="CobW-like_C"/>
</dbReference>
<evidence type="ECO:0000259" key="6">
    <source>
        <dbReference type="Pfam" id="PF02492"/>
    </source>
</evidence>
<keyword evidence="3" id="KW-0143">Chaperone</keyword>
<dbReference type="Gene3D" id="3.30.1220.10">
    <property type="entry name" value="CobW-like, C-terminal domain"/>
    <property type="match status" value="1"/>
</dbReference>
<evidence type="ECO:0000313" key="9">
    <source>
        <dbReference type="Proteomes" id="UP001589854"/>
    </source>
</evidence>
<evidence type="ECO:0000313" key="8">
    <source>
        <dbReference type="EMBL" id="MFC0274005.1"/>
    </source>
</evidence>
<dbReference type="Pfam" id="PF02492">
    <property type="entry name" value="cobW"/>
    <property type="match status" value="1"/>
</dbReference>
<reference evidence="8 9" key="1">
    <citation type="submission" date="2024-09" db="EMBL/GenBank/DDBJ databases">
        <authorList>
            <person name="Sun Q."/>
            <person name="Mori K."/>
        </authorList>
    </citation>
    <scope>NUCLEOTIDE SEQUENCE [LARGE SCALE GENOMIC DNA]</scope>
    <source>
        <strain evidence="8 9">CCM 7228</strain>
    </source>
</reference>
<evidence type="ECO:0000256" key="1">
    <source>
        <dbReference type="ARBA" id="ARBA00022741"/>
    </source>
</evidence>
<evidence type="ECO:0000256" key="2">
    <source>
        <dbReference type="ARBA" id="ARBA00022801"/>
    </source>
</evidence>
<accession>A0ABV6GJZ0</accession>
<dbReference type="InterPro" id="IPR027417">
    <property type="entry name" value="P-loop_NTPase"/>
</dbReference>
<dbReference type="Pfam" id="PF07683">
    <property type="entry name" value="CobW_C"/>
    <property type="match status" value="1"/>
</dbReference>
<comment type="caution">
    <text evidence="8">The sequence shown here is derived from an EMBL/GenBank/DDBJ whole genome shotgun (WGS) entry which is preliminary data.</text>
</comment>
<dbReference type="InterPro" id="IPR003495">
    <property type="entry name" value="CobW/HypB/UreG_nucleotide-bd"/>
</dbReference>
<sequence length="329" mass="37353">MKKIPVYVISGFLGSGKTTVLVQMVESFKNKGQQVGIILNELGDENVESHLFQNQKIYELLNGCICCTIQEDLKQTLHTFIEESEKNSVDVLLIEGTGVANPLEIKDSLLHPQFIETLELKSMIGIVDAGHYLEYQSVFASTREIRELLKDQITSADFIILNKIDVVSQKEVEKVSQKLKKIVKPTIEIVTASYGKVSLEKLVEQRQFVVNLDGKEHFEEHDHNHNHKHDHHHNHHSISALKIEDVPPIKKDKLEKWLKGIPNLIRAKGMIREGTTEVSLEIQFAANHLRATPLSESQPKTVLILIGYDLDKLAIKELYDRAFLENTLS</sequence>
<dbReference type="InterPro" id="IPR036627">
    <property type="entry name" value="CobW-likC_sf"/>
</dbReference>
<dbReference type="RefSeq" id="WP_378937827.1">
    <property type="nucleotide sequence ID" value="NZ_JBHLVO010000028.1"/>
</dbReference>
<evidence type="ECO:0000259" key="7">
    <source>
        <dbReference type="Pfam" id="PF07683"/>
    </source>
</evidence>
<comment type="catalytic activity">
    <reaction evidence="5">
        <text>GTP + H2O = GDP + phosphate + H(+)</text>
        <dbReference type="Rhea" id="RHEA:19669"/>
        <dbReference type="ChEBI" id="CHEBI:15377"/>
        <dbReference type="ChEBI" id="CHEBI:15378"/>
        <dbReference type="ChEBI" id="CHEBI:37565"/>
        <dbReference type="ChEBI" id="CHEBI:43474"/>
        <dbReference type="ChEBI" id="CHEBI:58189"/>
    </reaction>
    <physiologicalReaction direction="left-to-right" evidence="5">
        <dbReference type="Rhea" id="RHEA:19670"/>
    </physiologicalReaction>
</comment>
<evidence type="ECO:0000256" key="5">
    <source>
        <dbReference type="ARBA" id="ARBA00049117"/>
    </source>
</evidence>
<dbReference type="CDD" id="cd03112">
    <property type="entry name" value="CobW-like"/>
    <property type="match status" value="1"/>
</dbReference>